<evidence type="ECO:0000313" key="1">
    <source>
        <dbReference type="EMBL" id="ETZ06791.1"/>
    </source>
</evidence>
<dbReference type="AlphaFoldDB" id="W6TDG1"/>
<dbReference type="Proteomes" id="UP000019112">
    <property type="component" value="Unassembled WGS sequence"/>
</dbReference>
<gene>
    <name evidence="1" type="ORF">P618_201083</name>
</gene>
<organism evidence="1 2">
    <name type="scientific">Holospora obtusa F1</name>
    <dbReference type="NCBI Taxonomy" id="1399147"/>
    <lineage>
        <taxon>Bacteria</taxon>
        <taxon>Pseudomonadati</taxon>
        <taxon>Pseudomonadota</taxon>
        <taxon>Alphaproteobacteria</taxon>
        <taxon>Holosporales</taxon>
        <taxon>Holosporaceae</taxon>
        <taxon>Holospora</taxon>
    </lineage>
</organism>
<proteinExistence type="predicted"/>
<evidence type="ECO:0000313" key="2">
    <source>
        <dbReference type="Proteomes" id="UP000019112"/>
    </source>
</evidence>
<keyword evidence="2" id="KW-1185">Reference proteome</keyword>
<dbReference type="EMBL" id="AWTR02000085">
    <property type="protein sequence ID" value="ETZ06791.1"/>
    <property type="molecule type" value="Genomic_DNA"/>
</dbReference>
<reference evidence="1 2" key="1">
    <citation type="journal article" date="2014" name="FEMS Microbiol. Lett.">
        <title>Draft genome sequences of three Holospora species (Holospora obtusa, Holospora undulata, and Holospora elegans), endonuclear symbiotic bacteria of the ciliate Paramecium caudatum.</title>
        <authorList>
            <person name="Dohra H."/>
            <person name="Tanaka K."/>
            <person name="Suzuki T."/>
            <person name="Fujishima M."/>
            <person name="Suzuki H."/>
        </authorList>
    </citation>
    <scope>NUCLEOTIDE SEQUENCE [LARGE SCALE GENOMIC DNA]</scope>
    <source>
        <strain evidence="1 2">F1</strain>
    </source>
</reference>
<name>W6TDG1_HOLOB</name>
<sequence>MFRDFLVSTVLSAFLLWGCRSTPSVSPKASYLSVPPVAIDAEKIQVVEQESLVGTWNTLLDVNLVDLVRQWTKSGFSCSGFGPSINVEIVEAKLAPSRELSEDKAQEDENIYVGMLSVRIFLGNNPLLAKQSHTVHSKVSVTIPAHYTLKERRQMVLSLAEEVVETLHKEVIRYLSDQKKVKNNIF</sequence>
<accession>W6TDG1</accession>
<comment type="caution">
    <text evidence="1">The sequence shown here is derived from an EMBL/GenBank/DDBJ whole genome shotgun (WGS) entry which is preliminary data.</text>
</comment>
<dbReference type="RefSeq" id="WP_021826820.1">
    <property type="nucleotide sequence ID" value="NZ_AWTR02000085.1"/>
</dbReference>
<dbReference type="OrthoDB" id="8479438at2"/>
<protein>
    <submittedName>
        <fullName evidence="1">Uncharacterized protein</fullName>
    </submittedName>
</protein>